<evidence type="ECO:0000259" key="13">
    <source>
        <dbReference type="PROSITE" id="PS51192"/>
    </source>
</evidence>
<dbReference type="EMBL" id="BKCP01004494">
    <property type="protein sequence ID" value="GER31516.1"/>
    <property type="molecule type" value="Genomic_DNA"/>
</dbReference>
<dbReference type="Pfam" id="PF00270">
    <property type="entry name" value="DEAD"/>
    <property type="match status" value="1"/>
</dbReference>
<evidence type="ECO:0000259" key="12">
    <source>
        <dbReference type="PROSITE" id="PS50967"/>
    </source>
</evidence>
<evidence type="ECO:0000256" key="9">
    <source>
        <dbReference type="ARBA" id="ARBA00023235"/>
    </source>
</evidence>
<dbReference type="PANTHER" id="PTHR13710:SF120">
    <property type="entry name" value="BIFUNCTIONAL 3'-5' EXONUCLEASE_ATP-DEPENDENT HELICASE WRN"/>
    <property type="match status" value="1"/>
</dbReference>
<dbReference type="SMART" id="SM00956">
    <property type="entry name" value="RQC"/>
    <property type="match status" value="1"/>
</dbReference>
<comment type="similarity">
    <text evidence="2">Belongs to the helicase family. RecQ subfamily.</text>
</comment>
<dbReference type="Pfam" id="PF16124">
    <property type="entry name" value="RecQ_Zn_bind"/>
    <property type="match status" value="1"/>
</dbReference>
<sequence>MESTLKTYFGFSNFRPYQKEIVENILRGKDCLVVMATGSGKSLCYQVPPLIAKKTAVVISPLISLMQDQVMALKQRGIRAENLSSAQSDSNVYANAQRGGYDILYMTPEKACMLAASFWSRLLDSGICLLAVDEAHCISEWGHNFRVEYKQLDKLRDVLLDVPFVGLTATATEKLVISRVCDDIIKSLKMNSPHVTIGSFDRQNLFYSVKSFDRGNAFMNELVKEISTCVDKGGSTIIYCTTVKDVEEIFRSLKEARIEAGMYHGQMSNKAREDSHRSFIRDDFYVMVATIAFGMGIDKSNIRHVIHYGCPKSLESYYQESGRCGRDGIPSFCQLYYTRSDFAKAEFYCAEAQTPEQRKAIMESFMAAQRYCMLTTCRRKFLLEYFGEKYSSDSCGTCDNCTNSKKESDLSREAFLLMACIQSCGGHWGLNLPVDVLRGSRSKKIVDANLDKLPFHGLGKDIPANWWKALAYQLISQDYLTETFKDIYKTVRVGPKGMKFLNSCSPDYQPPLYLILTPELEIDNTSKNAVGYGVVNGLPQAESDGLSQVEDQLYKLLVEERRKLARNHGTAPYALCGDQTLRRITSLRPSTRARLANVDGVNQYFMTKYGDCFVQVIQQLSKDLGLSLDGEQIQEHPMPSKVATIHTNKRLTSAKFEAWKMWQEDGFTFQQIANSARRAAPIKETTVQEYIFEAAREGCSIDWARFCLEIGLTQEIIKNVLTAVEKVGKDKLKPIKNELPEEVTYSQIKVCLILQEMGKLEVIVPSLQVGCKVDEPQNGTSKNSEVHEISNDVDTKQHVDGIDDLTCSTRKRQKLDASGAESRVGLEVNEDSVLDWLKNFENGVLLSDILEHFSGSKEESVVDLLKRMEAEFLIFKKNNLYKLISASAGYFPDMSSAYCYYIEGEIAGHHHVVVVVDFGDIARIDGEIPRGELIRSRQIKEALSNRSEREEIDWVSATDLSSGPPRSMVQSSHLSRFTPIETPDILGHIPSSAAPCVFGDFTNTLPSSPEFAS</sequence>
<evidence type="ECO:0000256" key="7">
    <source>
        <dbReference type="ARBA" id="ARBA00022840"/>
    </source>
</evidence>
<evidence type="ECO:0000256" key="8">
    <source>
        <dbReference type="ARBA" id="ARBA00023125"/>
    </source>
</evidence>
<dbReference type="FunFam" id="1.10.10.10:FF:000513">
    <property type="entry name" value="ATP-dependent DNA helicase"/>
    <property type="match status" value="1"/>
</dbReference>
<evidence type="ECO:0000259" key="14">
    <source>
        <dbReference type="PROSITE" id="PS51194"/>
    </source>
</evidence>
<dbReference type="InterPro" id="IPR001650">
    <property type="entry name" value="Helicase_C-like"/>
</dbReference>
<dbReference type="InterPro" id="IPR027417">
    <property type="entry name" value="P-loop_NTPase"/>
</dbReference>
<comment type="cofactor">
    <cofactor evidence="1">
        <name>Zn(2+)</name>
        <dbReference type="ChEBI" id="CHEBI:29105"/>
    </cofactor>
</comment>
<dbReference type="EC" id="5.6.2.4" evidence="11"/>
<evidence type="ECO:0000256" key="1">
    <source>
        <dbReference type="ARBA" id="ARBA00001947"/>
    </source>
</evidence>
<dbReference type="PROSITE" id="PS51194">
    <property type="entry name" value="HELICASE_CTER"/>
    <property type="match status" value="1"/>
</dbReference>
<dbReference type="GO" id="GO:0005737">
    <property type="term" value="C:cytoplasm"/>
    <property type="evidence" value="ECO:0007669"/>
    <property type="project" value="TreeGrafter"/>
</dbReference>
<comment type="catalytic activity">
    <reaction evidence="10">
        <text>Couples ATP hydrolysis with the unwinding of duplex DNA by translocating in the 3'-5' direction.</text>
        <dbReference type="EC" id="5.6.2.4"/>
    </reaction>
</comment>
<dbReference type="Gene3D" id="3.40.50.300">
    <property type="entry name" value="P-loop containing nucleotide triphosphate hydrolases"/>
    <property type="match status" value="2"/>
</dbReference>
<evidence type="ECO:0000256" key="5">
    <source>
        <dbReference type="ARBA" id="ARBA00022801"/>
    </source>
</evidence>
<dbReference type="SUPFAM" id="SSF52540">
    <property type="entry name" value="P-loop containing nucleoside triphosphate hydrolases"/>
    <property type="match status" value="1"/>
</dbReference>
<organism evidence="15 16">
    <name type="scientific">Striga asiatica</name>
    <name type="common">Asiatic witchweed</name>
    <name type="synonym">Buchnera asiatica</name>
    <dbReference type="NCBI Taxonomy" id="4170"/>
    <lineage>
        <taxon>Eukaryota</taxon>
        <taxon>Viridiplantae</taxon>
        <taxon>Streptophyta</taxon>
        <taxon>Embryophyta</taxon>
        <taxon>Tracheophyta</taxon>
        <taxon>Spermatophyta</taxon>
        <taxon>Magnoliopsida</taxon>
        <taxon>eudicotyledons</taxon>
        <taxon>Gunneridae</taxon>
        <taxon>Pentapetalae</taxon>
        <taxon>asterids</taxon>
        <taxon>lamiids</taxon>
        <taxon>Lamiales</taxon>
        <taxon>Orobanchaceae</taxon>
        <taxon>Buchnereae</taxon>
        <taxon>Striga</taxon>
    </lineage>
</organism>
<proteinExistence type="inferred from homology"/>
<dbReference type="InterPro" id="IPR002121">
    <property type="entry name" value="HRDC_dom"/>
</dbReference>
<dbReference type="PROSITE" id="PS50967">
    <property type="entry name" value="HRDC"/>
    <property type="match status" value="1"/>
</dbReference>
<evidence type="ECO:0000256" key="3">
    <source>
        <dbReference type="ARBA" id="ARBA00008894"/>
    </source>
</evidence>
<dbReference type="GO" id="GO:0005634">
    <property type="term" value="C:nucleus"/>
    <property type="evidence" value="ECO:0007669"/>
    <property type="project" value="TreeGrafter"/>
</dbReference>
<dbReference type="GO" id="GO:0005524">
    <property type="term" value="F:ATP binding"/>
    <property type="evidence" value="ECO:0007669"/>
    <property type="project" value="UniProtKB-KW"/>
</dbReference>
<feature type="domain" description="Helicase ATP-binding" evidence="13">
    <location>
        <begin position="22"/>
        <end position="189"/>
    </location>
</feature>
<evidence type="ECO:0000256" key="4">
    <source>
        <dbReference type="ARBA" id="ARBA00022741"/>
    </source>
</evidence>
<dbReference type="GO" id="GO:0009378">
    <property type="term" value="F:four-way junction helicase activity"/>
    <property type="evidence" value="ECO:0007669"/>
    <property type="project" value="TreeGrafter"/>
</dbReference>
<dbReference type="InterPro" id="IPR011545">
    <property type="entry name" value="DEAD/DEAH_box_helicase_dom"/>
</dbReference>
<dbReference type="InterPro" id="IPR036390">
    <property type="entry name" value="WH_DNA-bd_sf"/>
</dbReference>
<dbReference type="Gene3D" id="1.10.150.80">
    <property type="entry name" value="HRDC domain"/>
    <property type="match status" value="1"/>
</dbReference>
<evidence type="ECO:0000256" key="2">
    <source>
        <dbReference type="ARBA" id="ARBA00005446"/>
    </source>
</evidence>
<dbReference type="Pfam" id="PF09382">
    <property type="entry name" value="RQC"/>
    <property type="match status" value="1"/>
</dbReference>
<dbReference type="InterPro" id="IPR044876">
    <property type="entry name" value="HRDC_dom_sf"/>
</dbReference>
<dbReference type="InterPro" id="IPR029491">
    <property type="entry name" value="Helicase_HTH"/>
</dbReference>
<dbReference type="InterPro" id="IPR010997">
    <property type="entry name" value="HRDC-like_sf"/>
</dbReference>
<dbReference type="FunFam" id="3.40.50.300:FF:001450">
    <property type="entry name" value="ATP-dependent DNA helicase"/>
    <property type="match status" value="1"/>
</dbReference>
<dbReference type="OrthoDB" id="10261556at2759"/>
<dbReference type="NCBIfam" id="TIGR00614">
    <property type="entry name" value="recQ_fam"/>
    <property type="match status" value="1"/>
</dbReference>
<evidence type="ECO:0000256" key="6">
    <source>
        <dbReference type="ARBA" id="ARBA00022806"/>
    </source>
</evidence>
<evidence type="ECO:0000256" key="10">
    <source>
        <dbReference type="ARBA" id="ARBA00034617"/>
    </source>
</evidence>
<keyword evidence="9" id="KW-0413">Isomerase</keyword>
<evidence type="ECO:0000256" key="11">
    <source>
        <dbReference type="ARBA" id="ARBA00034808"/>
    </source>
</evidence>
<dbReference type="InterPro" id="IPR032284">
    <property type="entry name" value="RecQ_Zn-bd"/>
</dbReference>
<dbReference type="GO" id="GO:0006260">
    <property type="term" value="P:DNA replication"/>
    <property type="evidence" value="ECO:0007669"/>
    <property type="project" value="InterPro"/>
</dbReference>
<dbReference type="InterPro" id="IPR014001">
    <property type="entry name" value="Helicase_ATP-bd"/>
</dbReference>
<evidence type="ECO:0000313" key="15">
    <source>
        <dbReference type="EMBL" id="GER31516.1"/>
    </source>
</evidence>
<dbReference type="Pfam" id="PF00271">
    <property type="entry name" value="Helicase_C"/>
    <property type="match status" value="1"/>
</dbReference>
<dbReference type="GO" id="GO:0016787">
    <property type="term" value="F:hydrolase activity"/>
    <property type="evidence" value="ECO:0007669"/>
    <property type="project" value="UniProtKB-KW"/>
</dbReference>
<dbReference type="GO" id="GO:0000724">
    <property type="term" value="P:double-strand break repair via homologous recombination"/>
    <property type="evidence" value="ECO:0007669"/>
    <property type="project" value="TreeGrafter"/>
</dbReference>
<dbReference type="CDD" id="cd17920">
    <property type="entry name" value="DEXHc_RecQ"/>
    <property type="match status" value="1"/>
</dbReference>
<dbReference type="SUPFAM" id="SSF46785">
    <property type="entry name" value="Winged helix' DNA-binding domain"/>
    <property type="match status" value="1"/>
</dbReference>
<name>A0A5A7PG20_STRAF</name>
<protein>
    <recommendedName>
        <fullName evidence="11">DNA 3'-5' helicase</fullName>
        <ecNumber evidence="11">5.6.2.4</ecNumber>
    </recommendedName>
</protein>
<dbReference type="Proteomes" id="UP000325081">
    <property type="component" value="Unassembled WGS sequence"/>
</dbReference>
<gene>
    <name evidence="15" type="ORF">STAS_07522</name>
</gene>
<dbReference type="Pfam" id="PF00570">
    <property type="entry name" value="HRDC"/>
    <property type="match status" value="1"/>
</dbReference>
<dbReference type="SMART" id="SM00490">
    <property type="entry name" value="HELICc"/>
    <property type="match status" value="1"/>
</dbReference>
<keyword evidence="8" id="KW-0238">DNA-binding</keyword>
<dbReference type="GO" id="GO:0003677">
    <property type="term" value="F:DNA binding"/>
    <property type="evidence" value="ECO:0007669"/>
    <property type="project" value="UniProtKB-KW"/>
</dbReference>
<keyword evidence="4" id="KW-0547">Nucleotide-binding</keyword>
<dbReference type="InterPro" id="IPR036388">
    <property type="entry name" value="WH-like_DNA-bd_sf"/>
</dbReference>
<dbReference type="GO" id="GO:0005694">
    <property type="term" value="C:chromosome"/>
    <property type="evidence" value="ECO:0007669"/>
    <property type="project" value="TreeGrafter"/>
</dbReference>
<evidence type="ECO:0000313" key="16">
    <source>
        <dbReference type="Proteomes" id="UP000325081"/>
    </source>
</evidence>
<dbReference type="AlphaFoldDB" id="A0A5A7PG20"/>
<feature type="domain" description="HRDC" evidence="12">
    <location>
        <begin position="547"/>
        <end position="627"/>
    </location>
</feature>
<keyword evidence="6 15" id="KW-0347">Helicase</keyword>
<dbReference type="Gene3D" id="1.10.10.10">
    <property type="entry name" value="Winged helix-like DNA-binding domain superfamily/Winged helix DNA-binding domain"/>
    <property type="match status" value="1"/>
</dbReference>
<keyword evidence="7" id="KW-0067">ATP-binding</keyword>
<comment type="similarity">
    <text evidence="3">Belongs to the disease resistance NB-LRR family.</text>
</comment>
<dbReference type="Pfam" id="PF14493">
    <property type="entry name" value="HTH_40"/>
    <property type="match status" value="1"/>
</dbReference>
<keyword evidence="5" id="KW-0378">Hydrolase</keyword>
<dbReference type="PANTHER" id="PTHR13710">
    <property type="entry name" value="DNA HELICASE RECQ FAMILY MEMBER"/>
    <property type="match status" value="1"/>
</dbReference>
<reference evidence="16" key="1">
    <citation type="journal article" date="2019" name="Curr. Biol.">
        <title>Genome Sequence of Striga asiatica Provides Insight into the Evolution of Plant Parasitism.</title>
        <authorList>
            <person name="Yoshida S."/>
            <person name="Kim S."/>
            <person name="Wafula E.K."/>
            <person name="Tanskanen J."/>
            <person name="Kim Y.M."/>
            <person name="Honaas L."/>
            <person name="Yang Z."/>
            <person name="Spallek T."/>
            <person name="Conn C.E."/>
            <person name="Ichihashi Y."/>
            <person name="Cheong K."/>
            <person name="Cui S."/>
            <person name="Der J.P."/>
            <person name="Gundlach H."/>
            <person name="Jiao Y."/>
            <person name="Hori C."/>
            <person name="Ishida J.K."/>
            <person name="Kasahara H."/>
            <person name="Kiba T."/>
            <person name="Kim M.S."/>
            <person name="Koo N."/>
            <person name="Laohavisit A."/>
            <person name="Lee Y.H."/>
            <person name="Lumba S."/>
            <person name="McCourt P."/>
            <person name="Mortimer J.C."/>
            <person name="Mutuku J.M."/>
            <person name="Nomura T."/>
            <person name="Sasaki-Sekimoto Y."/>
            <person name="Seto Y."/>
            <person name="Wang Y."/>
            <person name="Wakatake T."/>
            <person name="Sakakibara H."/>
            <person name="Demura T."/>
            <person name="Yamaguchi S."/>
            <person name="Yoneyama K."/>
            <person name="Manabe R.I."/>
            <person name="Nelson D.C."/>
            <person name="Schulman A.H."/>
            <person name="Timko M.P."/>
            <person name="dePamphilis C.W."/>
            <person name="Choi D."/>
            <person name="Shirasu K."/>
        </authorList>
    </citation>
    <scope>NUCLEOTIDE SEQUENCE [LARGE SCALE GENOMIC DNA]</scope>
    <source>
        <strain evidence="16">cv. UVA1</strain>
    </source>
</reference>
<dbReference type="SMART" id="SM00341">
    <property type="entry name" value="HRDC"/>
    <property type="match status" value="1"/>
</dbReference>
<dbReference type="GO" id="GO:0043138">
    <property type="term" value="F:3'-5' DNA helicase activity"/>
    <property type="evidence" value="ECO:0007669"/>
    <property type="project" value="UniProtKB-EC"/>
</dbReference>
<dbReference type="SMART" id="SM00487">
    <property type="entry name" value="DEXDc"/>
    <property type="match status" value="1"/>
</dbReference>
<dbReference type="InterPro" id="IPR004589">
    <property type="entry name" value="DNA_helicase_ATP-dep_RecQ"/>
</dbReference>
<dbReference type="SUPFAM" id="SSF47819">
    <property type="entry name" value="HRDC-like"/>
    <property type="match status" value="1"/>
</dbReference>
<feature type="domain" description="Helicase C-terminal" evidence="14">
    <location>
        <begin position="221"/>
        <end position="369"/>
    </location>
</feature>
<accession>A0A5A7PG20</accession>
<dbReference type="PROSITE" id="PS51192">
    <property type="entry name" value="HELICASE_ATP_BIND_1"/>
    <property type="match status" value="1"/>
</dbReference>
<dbReference type="InterPro" id="IPR018982">
    <property type="entry name" value="RQC_domain"/>
</dbReference>
<comment type="caution">
    <text evidence="15">The sequence shown here is derived from an EMBL/GenBank/DDBJ whole genome shotgun (WGS) entry which is preliminary data.</text>
</comment>
<keyword evidence="16" id="KW-1185">Reference proteome</keyword>